<dbReference type="HOGENOM" id="CLU_2494559_0_0_14"/>
<keyword evidence="2" id="KW-1185">Reference proteome</keyword>
<dbReference type="EMBL" id="CP003731">
    <property type="protein sequence ID" value="AFO52066.1"/>
    <property type="molecule type" value="Genomic_DNA"/>
</dbReference>
<dbReference type="Proteomes" id="UP000006502">
    <property type="component" value="Chromosome"/>
</dbReference>
<dbReference type="STRING" id="1212765.MHLP_02430"/>
<name>I7CFS2_MYCHA</name>
<evidence type="ECO:0000313" key="1">
    <source>
        <dbReference type="EMBL" id="AFO52066.1"/>
    </source>
</evidence>
<sequence length="86" mass="9699">MSLLPFKVARYLLGTGSVLGLSGFGAKHLIESEISRKEINDCYANPSQTSCLNSSTFVKSLERNKEITKQQDWPKYKETFEKLLAL</sequence>
<gene>
    <name evidence="1" type="ordered locus">MHLP_02430</name>
</gene>
<evidence type="ECO:0000313" key="2">
    <source>
        <dbReference type="Proteomes" id="UP000006502"/>
    </source>
</evidence>
<reference evidence="2" key="2">
    <citation type="submission" date="2012-07" db="EMBL/GenBank/DDBJ databases">
        <title>Complete genome sequence of 'Candidatus Mycoplasma haemolamae'.</title>
        <authorList>
            <person name="Guimaraes A.M.S."/>
            <person name="Toth B."/>
            <person name="Santos A.P."/>
            <person name="Nascimento N.C."/>
            <person name="Sojka J.E."/>
            <person name="Messick J.B."/>
        </authorList>
    </citation>
    <scope>NUCLEOTIDE SEQUENCE [LARGE SCALE GENOMIC DNA]</scope>
    <source>
        <strain evidence="2">Purdue</strain>
    </source>
</reference>
<dbReference type="KEGG" id="mhl:MHLP_02430"/>
<accession>I7CFS2</accession>
<reference evidence="1 2" key="1">
    <citation type="journal article" date="2012" name="J. Bacteriol.">
        <title>Genome Sequence of "Candidatus Mycoplasma haemolamae" Strain Purdue, a Red Blood Cell Pathogen of Alpacas (Vicugna pacos) and Llamas (Lama glama).</title>
        <authorList>
            <person name="Guimaraes A.M."/>
            <person name="Toth B."/>
            <person name="Santos A.P."/>
            <person name="do Nascimento N.C."/>
            <person name="Kritchevsky J.E."/>
            <person name="Messick J.B."/>
        </authorList>
    </citation>
    <scope>NUCLEOTIDE SEQUENCE [LARGE SCALE GENOMIC DNA]</scope>
    <source>
        <strain evidence="1 2">Purdue</strain>
    </source>
</reference>
<dbReference type="PATRIC" id="fig|1212765.3.peg.547"/>
<organism evidence="1 2">
    <name type="scientific">Mycoplasma haematolamae (strain Purdue)</name>
    <dbReference type="NCBI Taxonomy" id="1212765"/>
    <lineage>
        <taxon>Bacteria</taxon>
        <taxon>Bacillati</taxon>
        <taxon>Mycoplasmatota</taxon>
        <taxon>Mollicutes</taxon>
        <taxon>Mycoplasmataceae</taxon>
        <taxon>Mycoplasma</taxon>
    </lineage>
</organism>
<proteinExistence type="predicted"/>
<protein>
    <submittedName>
        <fullName evidence="1">Uncharacterized protein</fullName>
    </submittedName>
</protein>
<dbReference type="AlphaFoldDB" id="I7CFS2"/>